<dbReference type="SUPFAM" id="SSF81321">
    <property type="entry name" value="Family A G protein-coupled receptor-like"/>
    <property type="match status" value="1"/>
</dbReference>
<evidence type="ECO:0000256" key="5">
    <source>
        <dbReference type="SAM" id="Phobius"/>
    </source>
</evidence>
<keyword evidence="3 5" id="KW-1133">Transmembrane helix</keyword>
<evidence type="ECO:0000256" key="3">
    <source>
        <dbReference type="ARBA" id="ARBA00022989"/>
    </source>
</evidence>
<keyword evidence="4 5" id="KW-0472">Membrane</keyword>
<dbReference type="Proteomes" id="UP000298787">
    <property type="component" value="Chromosome 6"/>
</dbReference>
<protein>
    <submittedName>
        <fullName evidence="7">Olfactory receptor 10G4</fullName>
    </submittedName>
</protein>
<feature type="transmembrane region" description="Helical" evidence="5">
    <location>
        <begin position="154"/>
        <end position="182"/>
    </location>
</feature>
<keyword evidence="8" id="KW-1185">Reference proteome</keyword>
<evidence type="ECO:0000256" key="4">
    <source>
        <dbReference type="ARBA" id="ARBA00023136"/>
    </source>
</evidence>
<dbReference type="AlphaFoldDB" id="A0A4U5UGI8"/>
<feature type="domain" description="G-protein coupled receptors family 1 profile" evidence="6">
    <location>
        <begin position="75"/>
        <end position="247"/>
    </location>
</feature>
<feature type="transmembrane region" description="Helical" evidence="5">
    <location>
        <begin position="106"/>
        <end position="134"/>
    </location>
</feature>
<evidence type="ECO:0000313" key="7">
    <source>
        <dbReference type="EMBL" id="TKS72505.1"/>
    </source>
</evidence>
<dbReference type="PANTHER" id="PTHR26451">
    <property type="entry name" value="G_PROTEIN_RECEP_F1_2 DOMAIN-CONTAINING PROTEIN"/>
    <property type="match status" value="1"/>
</dbReference>
<gene>
    <name evidence="7" type="ORF">D9C73_006580</name>
</gene>
<reference evidence="7 8" key="1">
    <citation type="submission" date="2019-01" db="EMBL/GenBank/DDBJ databases">
        <title>Genome Assembly of Collichthys lucidus.</title>
        <authorList>
            <person name="Cai M."/>
            <person name="Xiao S."/>
        </authorList>
    </citation>
    <scope>NUCLEOTIDE SEQUENCE [LARGE SCALE GENOMIC DNA]</scope>
    <source>
        <strain evidence="7">JT15FE1705JMU</strain>
        <tissue evidence="7">Muscle</tissue>
    </source>
</reference>
<evidence type="ECO:0000259" key="6">
    <source>
        <dbReference type="PROSITE" id="PS50262"/>
    </source>
</evidence>
<evidence type="ECO:0000313" key="8">
    <source>
        <dbReference type="Proteomes" id="UP000298787"/>
    </source>
</evidence>
<evidence type="ECO:0000256" key="1">
    <source>
        <dbReference type="ARBA" id="ARBA00004370"/>
    </source>
</evidence>
<name>A0A4U5UGI8_COLLU</name>
<dbReference type="PANTHER" id="PTHR26451:SF928">
    <property type="entry name" value="G-PROTEIN COUPLED RECEPTOR 148-RELATED"/>
    <property type="match status" value="1"/>
</dbReference>
<dbReference type="InterPro" id="IPR052921">
    <property type="entry name" value="GPCR1_Superfamily_Member"/>
</dbReference>
<accession>A0A4U5UGI8</accession>
<proteinExistence type="predicted"/>
<dbReference type="EMBL" id="CM014083">
    <property type="protein sequence ID" value="TKS72505.1"/>
    <property type="molecule type" value="Genomic_DNA"/>
</dbReference>
<feature type="transmembrane region" description="Helical" evidence="5">
    <location>
        <begin position="234"/>
        <end position="250"/>
    </location>
</feature>
<dbReference type="GO" id="GO:0004984">
    <property type="term" value="F:olfactory receptor activity"/>
    <property type="evidence" value="ECO:0007669"/>
    <property type="project" value="TreeGrafter"/>
</dbReference>
<dbReference type="CDD" id="cd00637">
    <property type="entry name" value="7tm_classA_rhodopsin-like"/>
    <property type="match status" value="1"/>
</dbReference>
<organism evidence="7 8">
    <name type="scientific">Collichthys lucidus</name>
    <name type="common">Big head croaker</name>
    <name type="synonym">Sciaena lucida</name>
    <dbReference type="NCBI Taxonomy" id="240159"/>
    <lineage>
        <taxon>Eukaryota</taxon>
        <taxon>Metazoa</taxon>
        <taxon>Chordata</taxon>
        <taxon>Craniata</taxon>
        <taxon>Vertebrata</taxon>
        <taxon>Euteleostomi</taxon>
        <taxon>Actinopterygii</taxon>
        <taxon>Neopterygii</taxon>
        <taxon>Teleostei</taxon>
        <taxon>Neoteleostei</taxon>
        <taxon>Acanthomorphata</taxon>
        <taxon>Eupercaria</taxon>
        <taxon>Sciaenidae</taxon>
        <taxon>Collichthys</taxon>
    </lineage>
</organism>
<dbReference type="GO" id="GO:0005549">
    <property type="term" value="F:odorant binding"/>
    <property type="evidence" value="ECO:0007669"/>
    <property type="project" value="TreeGrafter"/>
</dbReference>
<dbReference type="Gene3D" id="1.20.1070.10">
    <property type="entry name" value="Rhodopsin 7-helix transmembrane proteins"/>
    <property type="match status" value="1"/>
</dbReference>
<feature type="transmembrane region" description="Helical" evidence="5">
    <location>
        <begin position="194"/>
        <end position="214"/>
    </location>
</feature>
<keyword evidence="7" id="KW-0675">Receptor</keyword>
<sequence>MHFRCNGTIIEDQTQINSTVFYMVKMVTMCVSYTLNTILGVPLLVVIMRSPSLLRHPRFFLLTHLLLCNNLQGDLFLSTTLAVDRLIAIKWPLHYEFLMCPHRKRIIVAAIWILSAVIPTVPLCIILNTIQFNFPIPRCRPLILTPCLSQTSASLLYCTVATAVLLPLCFLVILGCFCLLGWDMRASLLCTQRAWVTLTLQIAQTILFSIPFVMDSYLIPGYMHNDALDIATTLIYNLGLTLIPLVYGYRSREVQQRIQQAAHRNKISDPN</sequence>
<keyword evidence="2 5" id="KW-0812">Transmembrane</keyword>
<evidence type="ECO:0000256" key="2">
    <source>
        <dbReference type="ARBA" id="ARBA00022692"/>
    </source>
</evidence>
<dbReference type="GO" id="GO:0016020">
    <property type="term" value="C:membrane"/>
    <property type="evidence" value="ECO:0007669"/>
    <property type="project" value="UniProtKB-SubCell"/>
</dbReference>
<dbReference type="InterPro" id="IPR017452">
    <property type="entry name" value="GPCR_Rhodpsn_7TM"/>
</dbReference>
<comment type="subcellular location">
    <subcellularLocation>
        <location evidence="1">Membrane</location>
    </subcellularLocation>
</comment>
<feature type="transmembrane region" description="Helical" evidence="5">
    <location>
        <begin position="26"/>
        <end position="48"/>
    </location>
</feature>
<dbReference type="PROSITE" id="PS50262">
    <property type="entry name" value="G_PROTEIN_RECEP_F1_2"/>
    <property type="match status" value="1"/>
</dbReference>